<dbReference type="PANTHER" id="PTHR46011:SF28">
    <property type="entry name" value="NUCLEAR HORMONE RECEPTOR FAMILY MEMBER NHR-71"/>
    <property type="match status" value="1"/>
</dbReference>
<dbReference type="Proteomes" id="UP000659654">
    <property type="component" value="Unassembled WGS sequence"/>
</dbReference>
<protein>
    <submittedName>
        <fullName evidence="13">(pine wood nematode) hypothetical protein</fullName>
    </submittedName>
    <submittedName>
        <fullName evidence="16">Nuclear receptor domain-containing protein</fullName>
    </submittedName>
</protein>
<evidence type="ECO:0000256" key="3">
    <source>
        <dbReference type="ARBA" id="ARBA00022723"/>
    </source>
</evidence>
<keyword evidence="15" id="KW-1185">Reference proteome</keyword>
<evidence type="ECO:0000256" key="6">
    <source>
        <dbReference type="ARBA" id="ARBA00023015"/>
    </source>
</evidence>
<dbReference type="Gene3D" id="1.10.565.10">
    <property type="entry name" value="Retinoid X Receptor"/>
    <property type="match status" value="1"/>
</dbReference>
<dbReference type="EMBL" id="CAJFCV020000004">
    <property type="protein sequence ID" value="CAG9114361.1"/>
    <property type="molecule type" value="Genomic_DNA"/>
</dbReference>
<evidence type="ECO:0000313" key="14">
    <source>
        <dbReference type="Proteomes" id="UP000095284"/>
    </source>
</evidence>
<dbReference type="SMART" id="SM00399">
    <property type="entry name" value="ZnF_C4"/>
    <property type="match status" value="1"/>
</dbReference>
<name>A0A1I7SFS3_BURXY</name>
<dbReference type="AlphaFoldDB" id="A0A1I7SFS3"/>
<dbReference type="SUPFAM" id="SSF48508">
    <property type="entry name" value="Nuclear receptor ligand-binding domain"/>
    <property type="match status" value="1"/>
</dbReference>
<keyword evidence="3" id="KW-0479">Metal-binding</keyword>
<evidence type="ECO:0000259" key="12">
    <source>
        <dbReference type="PROSITE" id="PS51030"/>
    </source>
</evidence>
<evidence type="ECO:0000256" key="11">
    <source>
        <dbReference type="SAM" id="MobiDB-lite"/>
    </source>
</evidence>
<evidence type="ECO:0000256" key="4">
    <source>
        <dbReference type="ARBA" id="ARBA00022771"/>
    </source>
</evidence>
<feature type="domain" description="Nuclear receptor" evidence="12">
    <location>
        <begin position="27"/>
        <end position="102"/>
    </location>
</feature>
<dbReference type="Proteomes" id="UP000582659">
    <property type="component" value="Unassembled WGS sequence"/>
</dbReference>
<dbReference type="Proteomes" id="UP000095284">
    <property type="component" value="Unplaced"/>
</dbReference>
<dbReference type="InterPro" id="IPR001628">
    <property type="entry name" value="Znf_hrmn_rcpt"/>
</dbReference>
<dbReference type="EMBL" id="CAJFDI010000004">
    <property type="protein sequence ID" value="CAD5225306.1"/>
    <property type="molecule type" value="Genomic_DNA"/>
</dbReference>
<dbReference type="GO" id="GO:0008270">
    <property type="term" value="F:zinc ion binding"/>
    <property type="evidence" value="ECO:0007669"/>
    <property type="project" value="UniProtKB-KW"/>
</dbReference>
<dbReference type="OrthoDB" id="10018779at2759"/>
<organism evidence="14 16">
    <name type="scientific">Bursaphelenchus xylophilus</name>
    <name type="common">Pinewood nematode worm</name>
    <name type="synonym">Aphelenchoides xylophilus</name>
    <dbReference type="NCBI Taxonomy" id="6326"/>
    <lineage>
        <taxon>Eukaryota</taxon>
        <taxon>Metazoa</taxon>
        <taxon>Ecdysozoa</taxon>
        <taxon>Nematoda</taxon>
        <taxon>Chromadorea</taxon>
        <taxon>Rhabditida</taxon>
        <taxon>Tylenchina</taxon>
        <taxon>Tylenchomorpha</taxon>
        <taxon>Aphelenchoidea</taxon>
        <taxon>Aphelenchoididae</taxon>
        <taxon>Bursaphelenchus</taxon>
    </lineage>
</organism>
<dbReference type="Gene3D" id="3.30.50.10">
    <property type="entry name" value="Erythroid Transcription Factor GATA-1, subunit A"/>
    <property type="match status" value="1"/>
</dbReference>
<feature type="region of interest" description="Disordered" evidence="11">
    <location>
        <begin position="1"/>
        <end position="22"/>
    </location>
</feature>
<evidence type="ECO:0000256" key="5">
    <source>
        <dbReference type="ARBA" id="ARBA00022833"/>
    </source>
</evidence>
<keyword evidence="7" id="KW-0238">DNA-binding</keyword>
<evidence type="ECO:0000313" key="15">
    <source>
        <dbReference type="Proteomes" id="UP000659654"/>
    </source>
</evidence>
<dbReference type="CDD" id="cd06960">
    <property type="entry name" value="NR_DBD_HNF4A"/>
    <property type="match status" value="1"/>
</dbReference>
<evidence type="ECO:0000256" key="2">
    <source>
        <dbReference type="ARBA" id="ARBA00005993"/>
    </source>
</evidence>
<evidence type="ECO:0000256" key="10">
    <source>
        <dbReference type="ARBA" id="ARBA00023242"/>
    </source>
</evidence>
<evidence type="ECO:0000256" key="7">
    <source>
        <dbReference type="ARBA" id="ARBA00023125"/>
    </source>
</evidence>
<evidence type="ECO:0000256" key="8">
    <source>
        <dbReference type="ARBA" id="ARBA00023163"/>
    </source>
</evidence>
<dbReference type="SUPFAM" id="SSF57716">
    <property type="entry name" value="Glucocorticoid receptor-like (DNA-binding domain)"/>
    <property type="match status" value="1"/>
</dbReference>
<dbReference type="InterPro" id="IPR013088">
    <property type="entry name" value="Znf_NHR/GATA"/>
</dbReference>
<dbReference type="InterPro" id="IPR000536">
    <property type="entry name" value="Nucl_hrmn_rcpt_lig-bd"/>
</dbReference>
<dbReference type="GO" id="GO:0003700">
    <property type="term" value="F:DNA-binding transcription factor activity"/>
    <property type="evidence" value="ECO:0007669"/>
    <property type="project" value="InterPro"/>
</dbReference>
<dbReference type="InterPro" id="IPR049636">
    <property type="entry name" value="HNF4-like_DBD"/>
</dbReference>
<dbReference type="GO" id="GO:0005634">
    <property type="term" value="C:nucleus"/>
    <property type="evidence" value="ECO:0007669"/>
    <property type="project" value="UniProtKB-SubCell"/>
</dbReference>
<proteinExistence type="inferred from homology"/>
<dbReference type="PANTHER" id="PTHR46011">
    <property type="entry name" value="NUCLEAR HORMONE RECEPTOR FAMILY MEMBER NHR-86-RELATED"/>
    <property type="match status" value="1"/>
</dbReference>
<comment type="similarity">
    <text evidence="2">Belongs to the nuclear hormone receptor family.</text>
</comment>
<comment type="subcellular location">
    <subcellularLocation>
        <location evidence="1">Nucleus</location>
    </subcellularLocation>
</comment>
<gene>
    <name evidence="13" type="ORF">BXYJ_LOCUS8478</name>
</gene>
<dbReference type="WBParaSite" id="BXY_1188600.1">
    <property type="protein sequence ID" value="BXY_1188600.1"/>
    <property type="gene ID" value="BXY_1188600"/>
</dbReference>
<keyword evidence="6" id="KW-0805">Transcription regulation</keyword>
<dbReference type="eggNOG" id="KOG3575">
    <property type="taxonomic scope" value="Eukaryota"/>
</dbReference>
<reference evidence="13" key="2">
    <citation type="submission" date="2020-09" db="EMBL/GenBank/DDBJ databases">
        <authorList>
            <person name="Kikuchi T."/>
        </authorList>
    </citation>
    <scope>NUCLEOTIDE SEQUENCE</scope>
    <source>
        <strain evidence="13">Ka4C1</strain>
    </source>
</reference>
<dbReference type="PROSITE" id="PS51030">
    <property type="entry name" value="NUCLEAR_REC_DBD_2"/>
    <property type="match status" value="1"/>
</dbReference>
<dbReference type="PRINTS" id="PR00047">
    <property type="entry name" value="STROIDFINGER"/>
</dbReference>
<keyword evidence="4" id="KW-0863">Zinc-finger</keyword>
<keyword evidence="10" id="KW-0539">Nucleus</keyword>
<accession>A0A1I7SFS3</accession>
<dbReference type="Pfam" id="PF00104">
    <property type="entry name" value="Hormone_recep"/>
    <property type="match status" value="1"/>
</dbReference>
<keyword evidence="9" id="KW-0675">Receptor</keyword>
<evidence type="ECO:0000313" key="16">
    <source>
        <dbReference type="WBParaSite" id="BXY_1188600.1"/>
    </source>
</evidence>
<reference evidence="16" key="1">
    <citation type="submission" date="2016-11" db="UniProtKB">
        <authorList>
            <consortium name="WormBaseParasite"/>
        </authorList>
    </citation>
    <scope>IDENTIFICATION</scope>
</reference>
<keyword evidence="5" id="KW-0862">Zinc</keyword>
<sequence length="378" mass="44243">MDSNIFESDSSLMPASSTSKLVRSDGPYDCKVCGAPSSGELFGVQSCRACGAFFRRTVAEKKKYKCMHEKRREITSEIRNFCRKCRFEKCLEAGMKEEKVQLVRDRNRNIISSIAAPKRTRPNPPNRPILDRLMEGYKMYVTAHKSIFAAMFPELTFSDAVPMVEIPIYEKIKLDKALLPNIYVMLRDFFWPYMRMESEDKKDLTMIFMQRFIQMDRAYLTSVHFPEEADDRLANSHNHFIRYKNIKFSDREDDVDIREAFTPYGKRLKRMSQKMKRLRLDVTEMIGVLGVINNDEVYNRTDCEKALEERDQLLKELHNYCQKKTLPDADIRFGQMFLLNRDVELAALTFTECVYLGIVTDDGYKGKIDQLRDLMGRM</sequence>
<dbReference type="InterPro" id="IPR035500">
    <property type="entry name" value="NHR-like_dom_sf"/>
</dbReference>
<feature type="compositionally biased region" description="Polar residues" evidence="11">
    <location>
        <begin position="1"/>
        <end position="21"/>
    </location>
</feature>
<dbReference type="Pfam" id="PF00105">
    <property type="entry name" value="zf-C4"/>
    <property type="match status" value="1"/>
</dbReference>
<evidence type="ECO:0000256" key="9">
    <source>
        <dbReference type="ARBA" id="ARBA00023170"/>
    </source>
</evidence>
<keyword evidence="8" id="KW-0804">Transcription</keyword>
<evidence type="ECO:0000256" key="1">
    <source>
        <dbReference type="ARBA" id="ARBA00004123"/>
    </source>
</evidence>
<evidence type="ECO:0000313" key="13">
    <source>
        <dbReference type="EMBL" id="CAD5225306.1"/>
    </source>
</evidence>
<dbReference type="GO" id="GO:0000978">
    <property type="term" value="F:RNA polymerase II cis-regulatory region sequence-specific DNA binding"/>
    <property type="evidence" value="ECO:0007669"/>
    <property type="project" value="InterPro"/>
</dbReference>
<dbReference type="SMR" id="A0A1I7SFS3"/>
<dbReference type="GO" id="GO:0006357">
    <property type="term" value="P:regulation of transcription by RNA polymerase II"/>
    <property type="evidence" value="ECO:0007669"/>
    <property type="project" value="TreeGrafter"/>
</dbReference>